<dbReference type="GeneID" id="30012013"/>
<organism evidence="1 2">
    <name type="scientific">Fonsecaea erecta</name>
    <dbReference type="NCBI Taxonomy" id="1367422"/>
    <lineage>
        <taxon>Eukaryota</taxon>
        <taxon>Fungi</taxon>
        <taxon>Dikarya</taxon>
        <taxon>Ascomycota</taxon>
        <taxon>Pezizomycotina</taxon>
        <taxon>Eurotiomycetes</taxon>
        <taxon>Chaetothyriomycetidae</taxon>
        <taxon>Chaetothyriales</taxon>
        <taxon>Herpotrichiellaceae</taxon>
        <taxon>Fonsecaea</taxon>
    </lineage>
</organism>
<accession>A0A178ZIA9</accession>
<reference evidence="1 2" key="1">
    <citation type="submission" date="2016-04" db="EMBL/GenBank/DDBJ databases">
        <title>Draft genome of Fonsecaea erecta CBS 125763.</title>
        <authorList>
            <person name="Weiss V.A."/>
            <person name="Vicente V.A."/>
            <person name="Raittz R.T."/>
            <person name="Moreno L.F."/>
            <person name="De Souza E.M."/>
            <person name="Pedrosa F.O."/>
            <person name="Steffens M.B."/>
            <person name="Faoro H."/>
            <person name="Tadra-Sfeir M.Z."/>
            <person name="Najafzadeh M.J."/>
            <person name="Felipe M.S."/>
            <person name="Teixeira M."/>
            <person name="Sun J."/>
            <person name="Xi L."/>
            <person name="Gomes R."/>
            <person name="De Azevedo C.M."/>
            <person name="Salgado C.G."/>
            <person name="Da Silva M.B."/>
            <person name="Nascimento M.F."/>
            <person name="Queiroz-Telles F."/>
            <person name="Attili D.S."/>
            <person name="Gorbushina A."/>
        </authorList>
    </citation>
    <scope>NUCLEOTIDE SEQUENCE [LARGE SCALE GENOMIC DNA]</scope>
    <source>
        <strain evidence="1 2">CBS 125763</strain>
    </source>
</reference>
<dbReference type="RefSeq" id="XP_018692122.1">
    <property type="nucleotide sequence ID" value="XM_018839354.1"/>
</dbReference>
<dbReference type="AlphaFoldDB" id="A0A178ZIA9"/>
<dbReference type="Proteomes" id="UP000078343">
    <property type="component" value="Unassembled WGS sequence"/>
</dbReference>
<protein>
    <submittedName>
        <fullName evidence="1">Uncharacterized protein</fullName>
    </submittedName>
</protein>
<dbReference type="EMBL" id="LVYI01000006">
    <property type="protein sequence ID" value="OAP58755.1"/>
    <property type="molecule type" value="Genomic_DNA"/>
</dbReference>
<comment type="caution">
    <text evidence="1">The sequence shown here is derived from an EMBL/GenBank/DDBJ whole genome shotgun (WGS) entry which is preliminary data.</text>
</comment>
<keyword evidence="2" id="KW-1185">Reference proteome</keyword>
<gene>
    <name evidence="1" type="ORF">AYL99_07845</name>
</gene>
<sequence>MTHSSTVSERRASLTASAVSCHDIPVDTLLRPHGLHSADLDYILNEAFEVEVVIPPELLDTFPPGDLSGYPGLMMWTERKENIAGGESLELDLDAAVARARSSFTDKMPRESDRGRTGTKVCVLSTMSIP</sequence>
<name>A0A178ZIA9_9EURO</name>
<evidence type="ECO:0000313" key="1">
    <source>
        <dbReference type="EMBL" id="OAP58755.1"/>
    </source>
</evidence>
<proteinExistence type="predicted"/>
<evidence type="ECO:0000313" key="2">
    <source>
        <dbReference type="Proteomes" id="UP000078343"/>
    </source>
</evidence>